<keyword evidence="10" id="KW-1185">Reference proteome</keyword>
<dbReference type="InterPro" id="IPR036157">
    <property type="entry name" value="dUTPase-like_sf"/>
</dbReference>
<dbReference type="Pfam" id="PF00692">
    <property type="entry name" value="dUTPase"/>
    <property type="match status" value="1"/>
</dbReference>
<evidence type="ECO:0000256" key="2">
    <source>
        <dbReference type="ARBA" id="ARBA00012379"/>
    </source>
</evidence>
<feature type="region of interest" description="Disordered" evidence="7">
    <location>
        <begin position="125"/>
        <end position="144"/>
    </location>
</feature>
<dbReference type="EMBL" id="ON456347">
    <property type="protein sequence ID" value="UTN92982.1"/>
    <property type="molecule type" value="Genomic_DNA"/>
</dbReference>
<keyword evidence="5" id="KW-0378">Hydrolase</keyword>
<dbReference type="Gene3D" id="2.70.40.10">
    <property type="match status" value="1"/>
</dbReference>
<evidence type="ECO:0000256" key="6">
    <source>
        <dbReference type="ARBA" id="ARBA00023080"/>
    </source>
</evidence>
<evidence type="ECO:0000259" key="8">
    <source>
        <dbReference type="Pfam" id="PF00692"/>
    </source>
</evidence>
<gene>
    <name evidence="9" type="primary">68</name>
    <name evidence="9" type="ORF">SEA_FINKLE_68</name>
</gene>
<name>A0A9E7NIQ5_9CAUD</name>
<evidence type="ECO:0000256" key="3">
    <source>
        <dbReference type="ARBA" id="ARBA00022670"/>
    </source>
</evidence>
<accession>A0A9E7NIQ5</accession>
<dbReference type="KEGG" id="vg:80018965"/>
<dbReference type="SUPFAM" id="SSF51283">
    <property type="entry name" value="dUTPase-like"/>
    <property type="match status" value="1"/>
</dbReference>
<evidence type="ECO:0000256" key="4">
    <source>
        <dbReference type="ARBA" id="ARBA00022750"/>
    </source>
</evidence>
<dbReference type="EC" id="3.6.1.23" evidence="2"/>
<evidence type="ECO:0000256" key="1">
    <source>
        <dbReference type="ARBA" id="ARBA00006581"/>
    </source>
</evidence>
<keyword evidence="3" id="KW-0645">Protease</keyword>
<dbReference type="NCBIfam" id="NF001862">
    <property type="entry name" value="PRK00601.1"/>
    <property type="match status" value="1"/>
</dbReference>
<dbReference type="PANTHER" id="PTHR11241">
    <property type="entry name" value="DEOXYURIDINE 5'-TRIPHOSPHATE NUCLEOTIDOHYDROLASE"/>
    <property type="match status" value="1"/>
</dbReference>
<dbReference type="InterPro" id="IPR008181">
    <property type="entry name" value="dUTPase"/>
</dbReference>
<evidence type="ECO:0000313" key="10">
    <source>
        <dbReference type="Proteomes" id="UP001060355"/>
    </source>
</evidence>
<evidence type="ECO:0000256" key="5">
    <source>
        <dbReference type="ARBA" id="ARBA00022801"/>
    </source>
</evidence>
<dbReference type="GO" id="GO:0004170">
    <property type="term" value="F:dUTP diphosphatase activity"/>
    <property type="evidence" value="ECO:0007669"/>
    <property type="project" value="UniProtKB-EC"/>
</dbReference>
<dbReference type="NCBIfam" id="TIGR00576">
    <property type="entry name" value="dut"/>
    <property type="match status" value="1"/>
</dbReference>
<organism evidence="9 10">
    <name type="scientific">Gordonia phage Finkle</name>
    <dbReference type="NCBI Taxonomy" id="2926099"/>
    <lineage>
        <taxon>Viruses</taxon>
        <taxon>Duplodnaviria</taxon>
        <taxon>Heunggongvirae</taxon>
        <taxon>Uroviricota</taxon>
        <taxon>Caudoviricetes</taxon>
        <taxon>Finkelvirus</taxon>
        <taxon>Finkelvirus finkel</taxon>
    </lineage>
</organism>
<dbReference type="RefSeq" id="YP_010754381.1">
    <property type="nucleotide sequence ID" value="NC_073459.1"/>
</dbReference>
<proteinExistence type="inferred from homology"/>
<feature type="domain" description="dUTPase-like" evidence="8">
    <location>
        <begin position="12"/>
        <end position="143"/>
    </location>
</feature>
<dbReference type="GeneID" id="80018965"/>
<dbReference type="GO" id="GO:0046081">
    <property type="term" value="P:dUTP catabolic process"/>
    <property type="evidence" value="ECO:0007669"/>
    <property type="project" value="InterPro"/>
</dbReference>
<evidence type="ECO:0000256" key="7">
    <source>
        <dbReference type="SAM" id="MobiDB-lite"/>
    </source>
</evidence>
<keyword evidence="4" id="KW-0064">Aspartyl protease</keyword>
<dbReference type="GO" id="GO:0000287">
    <property type="term" value="F:magnesium ion binding"/>
    <property type="evidence" value="ECO:0007669"/>
    <property type="project" value="InterPro"/>
</dbReference>
<sequence>MNTLPVSIPRGAPVPARAHAHDAGIDLHAAKRVHIEPGEVTVVPTGAKVAIPERHVGIIALRSSLAYGRALALANGIGVIDAGYRGEISVALATWEPNPELIDAGERIAQLLIVPIATPAVELVDELPPSGDGRGTGGFGSSGR</sequence>
<reference evidence="9" key="1">
    <citation type="submission" date="2022-05" db="EMBL/GenBank/DDBJ databases">
        <authorList>
            <person name="Ashby S."/>
            <person name="Bressette G."/>
            <person name="Brown S."/>
            <person name="Charles S."/>
            <person name="Neely M.N."/>
            <person name="Molloy S.D."/>
            <person name="Garlena R.A."/>
            <person name="Russell D.A."/>
            <person name="Jacobs-Sera D."/>
            <person name="Hatfull G.F."/>
        </authorList>
    </citation>
    <scope>NUCLEOTIDE SEQUENCE</scope>
</reference>
<dbReference type="Proteomes" id="UP001060355">
    <property type="component" value="Segment"/>
</dbReference>
<feature type="compositionally biased region" description="Gly residues" evidence="7">
    <location>
        <begin position="132"/>
        <end position="144"/>
    </location>
</feature>
<comment type="similarity">
    <text evidence="1">Belongs to the dUTPase family.</text>
</comment>
<protein>
    <recommendedName>
        <fullName evidence="2">dUTP diphosphatase</fullName>
        <ecNumber evidence="2">3.6.1.23</ecNumber>
    </recommendedName>
</protein>
<dbReference type="InterPro" id="IPR029054">
    <property type="entry name" value="dUTPase-like"/>
</dbReference>
<dbReference type="PANTHER" id="PTHR11241:SF0">
    <property type="entry name" value="DEOXYURIDINE 5'-TRIPHOSPHATE NUCLEOTIDOHYDROLASE"/>
    <property type="match status" value="1"/>
</dbReference>
<evidence type="ECO:0000313" key="9">
    <source>
        <dbReference type="EMBL" id="UTN92982.1"/>
    </source>
</evidence>
<keyword evidence="6" id="KW-0546">Nucleotide metabolism</keyword>
<dbReference type="InterPro" id="IPR033704">
    <property type="entry name" value="dUTPase_trimeric"/>
</dbReference>
<dbReference type="GO" id="GO:0006226">
    <property type="term" value="P:dUMP biosynthetic process"/>
    <property type="evidence" value="ECO:0007669"/>
    <property type="project" value="InterPro"/>
</dbReference>
<dbReference type="CDD" id="cd07557">
    <property type="entry name" value="trimeric_dUTPase"/>
    <property type="match status" value="1"/>
</dbReference>